<organism evidence="3 4">
    <name type="scientific">Chelativorans petroleitrophicus</name>
    <dbReference type="NCBI Taxonomy" id="2975484"/>
    <lineage>
        <taxon>Bacteria</taxon>
        <taxon>Pseudomonadati</taxon>
        <taxon>Pseudomonadota</taxon>
        <taxon>Alphaproteobacteria</taxon>
        <taxon>Hyphomicrobiales</taxon>
        <taxon>Phyllobacteriaceae</taxon>
        <taxon>Chelativorans</taxon>
    </lineage>
</organism>
<dbReference type="Proteomes" id="UP001149009">
    <property type="component" value="Unassembled WGS sequence"/>
</dbReference>
<evidence type="ECO:0000256" key="1">
    <source>
        <dbReference type="SAM" id="MobiDB-lite"/>
    </source>
</evidence>
<feature type="domain" description="AAA+ ATPase" evidence="2">
    <location>
        <begin position="69"/>
        <end position="424"/>
    </location>
</feature>
<dbReference type="InterPro" id="IPR003593">
    <property type="entry name" value="AAA+_ATPase"/>
</dbReference>
<dbReference type="SUPFAM" id="SSF52540">
    <property type="entry name" value="P-loop containing nucleoside triphosphate hydrolases"/>
    <property type="match status" value="1"/>
</dbReference>
<dbReference type="CDD" id="cd01127">
    <property type="entry name" value="TrwB_TraG_TraD_VirD4"/>
    <property type="match status" value="1"/>
</dbReference>
<dbReference type="Pfam" id="PF01935">
    <property type="entry name" value="DUF87"/>
    <property type="match status" value="1"/>
</dbReference>
<dbReference type="PANTHER" id="PTHR42957">
    <property type="entry name" value="HELICASE MJ1565-RELATED"/>
    <property type="match status" value="1"/>
</dbReference>
<accession>A0A9X3B808</accession>
<sequence>MAQHIPVSELSGAVPVPPPIDGPSSVQGEVSATAGEGPNGSAAPVDMREYILADTPDGAPVGINFEQIVGQHTLIAAMTGFGKSVTARKMMELSLRAGLPIIVLDSDGDLFSLRDVAPNGILVVGGEHGAPGIAFEDVLGRLREIVTKRGSIVFDIYDLEHEEQARIVAEVAKALMEMPKELQQPYLLVIDEVQRFAGQRRPSEAFPAIIDVAKRGRKRGISLLVATQRVADVSKELTSQMTNRLFGHVSDVTDRKRVADEIGLSLQAAGVLAELERGEFLVRGSAFGGALDRVRIRVPVSGSMGKDHLVEKLRLPVAPIAEVLALFDEATSLPAKQDGSSERSARRFGPQVAGAVQTQPDSRPDEGGHSLEARMLAALATSGSAGLEKDSLALLAGTTERRREFQEAVSALLARKLIGLGTGAKIKITAAGLAVIGAGAASVTAPELLVRLLSRRDRNDQRIVACLSAAGHAPVDPIDIRTRTGLGPRVLKQALQRLKRDGWIVERRGAVATSPALARLAKR</sequence>
<protein>
    <submittedName>
        <fullName evidence="3">DUF87 domain-containing protein</fullName>
    </submittedName>
</protein>
<dbReference type="Gene3D" id="3.40.50.300">
    <property type="entry name" value="P-loop containing nucleotide triphosphate hydrolases"/>
    <property type="match status" value="1"/>
</dbReference>
<proteinExistence type="predicted"/>
<dbReference type="EMBL" id="JAODNV010000031">
    <property type="protein sequence ID" value="MCT8992227.1"/>
    <property type="molecule type" value="Genomic_DNA"/>
</dbReference>
<dbReference type="AlphaFoldDB" id="A0A9X3B808"/>
<keyword evidence="4" id="KW-1185">Reference proteome</keyword>
<dbReference type="SMART" id="SM00382">
    <property type="entry name" value="AAA"/>
    <property type="match status" value="1"/>
</dbReference>
<evidence type="ECO:0000313" key="4">
    <source>
        <dbReference type="Proteomes" id="UP001149009"/>
    </source>
</evidence>
<dbReference type="RefSeq" id="WP_261517177.1">
    <property type="nucleotide sequence ID" value="NZ_JAODNV010000031.1"/>
</dbReference>
<dbReference type="InterPro" id="IPR002789">
    <property type="entry name" value="HerA_central"/>
</dbReference>
<dbReference type="InterPro" id="IPR008571">
    <property type="entry name" value="HerA-like"/>
</dbReference>
<reference evidence="3" key="1">
    <citation type="submission" date="2022-08" db="EMBL/GenBank/DDBJ databases">
        <title>Chelativorans sichuanense sp. nov., a paraffin oil-degrading bacterium isolated from a mixture of oil-based drill cuttings and paddy soil.</title>
        <authorList>
            <person name="Yu J."/>
            <person name="Liu H."/>
            <person name="Chen Q."/>
        </authorList>
    </citation>
    <scope>NUCLEOTIDE SEQUENCE</scope>
    <source>
        <strain evidence="3">SCAU 2101</strain>
    </source>
</reference>
<dbReference type="InterPro" id="IPR027417">
    <property type="entry name" value="P-loop_NTPase"/>
</dbReference>
<name>A0A9X3B808_9HYPH</name>
<evidence type="ECO:0000313" key="3">
    <source>
        <dbReference type="EMBL" id="MCT8992227.1"/>
    </source>
</evidence>
<dbReference type="PANTHER" id="PTHR42957:SF2">
    <property type="entry name" value="HELICASE HERA CENTRAL DOMAIN-CONTAINING PROTEIN"/>
    <property type="match status" value="1"/>
</dbReference>
<evidence type="ECO:0000259" key="2">
    <source>
        <dbReference type="SMART" id="SM00382"/>
    </source>
</evidence>
<feature type="region of interest" description="Disordered" evidence="1">
    <location>
        <begin position="1"/>
        <end position="43"/>
    </location>
</feature>
<comment type="caution">
    <text evidence="3">The sequence shown here is derived from an EMBL/GenBank/DDBJ whole genome shotgun (WGS) entry which is preliminary data.</text>
</comment>
<feature type="region of interest" description="Disordered" evidence="1">
    <location>
        <begin position="335"/>
        <end position="368"/>
    </location>
</feature>
<gene>
    <name evidence="3" type="ORF">NYR54_18405</name>
</gene>